<dbReference type="Proteomes" id="UP000010795">
    <property type="component" value="Chromosome"/>
</dbReference>
<dbReference type="PROSITE" id="PS51371">
    <property type="entry name" value="CBS"/>
    <property type="match status" value="1"/>
</dbReference>
<feature type="domain" description="Methyl-accepting transducer" evidence="4">
    <location>
        <begin position="181"/>
        <end position="381"/>
    </location>
</feature>
<dbReference type="SUPFAM" id="SSF54631">
    <property type="entry name" value="CBS-domain pair"/>
    <property type="match status" value="1"/>
</dbReference>
<evidence type="ECO:0000256" key="3">
    <source>
        <dbReference type="PROSITE-ProRule" id="PRU00703"/>
    </source>
</evidence>
<evidence type="ECO:0000259" key="4">
    <source>
        <dbReference type="PROSITE" id="PS50111"/>
    </source>
</evidence>
<dbReference type="InterPro" id="IPR000644">
    <property type="entry name" value="CBS_dom"/>
</dbReference>
<reference evidence="7" key="1">
    <citation type="submission" date="2012-01" db="EMBL/GenBank/DDBJ databases">
        <title>Complete sequence of chromosome of Thermobacillus composti KWC4.</title>
        <authorList>
            <person name="Lucas S."/>
            <person name="Han J."/>
            <person name="Lapidus A."/>
            <person name="Cheng J.-F."/>
            <person name="Goodwin L."/>
            <person name="Pitluck S."/>
            <person name="Peters L."/>
            <person name="Ovchinnikova G."/>
            <person name="Teshima H."/>
            <person name="Detter J.C."/>
            <person name="Han C."/>
            <person name="Tapia R."/>
            <person name="Land M."/>
            <person name="Hauser L."/>
            <person name="Kyrpides N."/>
            <person name="Ivanova N."/>
            <person name="Pagani I."/>
            <person name="Anderson I."/>
            <person name="Woyke T."/>
        </authorList>
    </citation>
    <scope>NUCLEOTIDE SEQUENCE [LARGE SCALE GENOMIC DNA]</scope>
    <source>
        <strain evidence="7">DSM 18247 / JCM 13945 / KWC4</strain>
    </source>
</reference>
<dbReference type="GO" id="GO:0016020">
    <property type="term" value="C:membrane"/>
    <property type="evidence" value="ECO:0007669"/>
    <property type="project" value="InterPro"/>
</dbReference>
<dbReference type="InterPro" id="IPR004089">
    <property type="entry name" value="MCPsignal_dom"/>
</dbReference>
<protein>
    <submittedName>
        <fullName evidence="6">Methyl-accepting chemotaxis protein</fullName>
    </submittedName>
</protein>
<dbReference type="Gene3D" id="1.10.287.950">
    <property type="entry name" value="Methyl-accepting chemotaxis protein"/>
    <property type="match status" value="1"/>
</dbReference>
<dbReference type="KEGG" id="tco:Theco_1321"/>
<dbReference type="STRING" id="717605.Theco_1321"/>
<dbReference type="SMART" id="SM00283">
    <property type="entry name" value="MA"/>
    <property type="match status" value="1"/>
</dbReference>
<accession>L0ECR8</accession>
<keyword evidence="3" id="KW-0129">CBS domain</keyword>
<dbReference type="EMBL" id="CP003255">
    <property type="protein sequence ID" value="AGA57486.1"/>
    <property type="molecule type" value="Genomic_DNA"/>
</dbReference>
<evidence type="ECO:0000313" key="6">
    <source>
        <dbReference type="EMBL" id="AGA57486.1"/>
    </source>
</evidence>
<evidence type="ECO:0000313" key="7">
    <source>
        <dbReference type="Proteomes" id="UP000010795"/>
    </source>
</evidence>
<dbReference type="HOGENOM" id="CLU_711409_0_0_9"/>
<dbReference type="SUPFAM" id="SSF58104">
    <property type="entry name" value="Methyl-accepting chemotaxis protein (MCP) signaling domain"/>
    <property type="match status" value="1"/>
</dbReference>
<name>L0ECR8_THECK</name>
<dbReference type="eggNOG" id="COG0517">
    <property type="taxonomic scope" value="Bacteria"/>
</dbReference>
<feature type="domain" description="CBS" evidence="5">
    <location>
        <begin position="106"/>
        <end position="168"/>
    </location>
</feature>
<dbReference type="PANTHER" id="PTHR32089:SF112">
    <property type="entry name" value="LYSOZYME-LIKE PROTEIN-RELATED"/>
    <property type="match status" value="1"/>
</dbReference>
<dbReference type="Gene3D" id="3.10.580.10">
    <property type="entry name" value="CBS-domain"/>
    <property type="match status" value="1"/>
</dbReference>
<evidence type="ECO:0000259" key="5">
    <source>
        <dbReference type="PROSITE" id="PS51371"/>
    </source>
</evidence>
<keyword evidence="7" id="KW-1185">Reference proteome</keyword>
<dbReference type="eggNOG" id="COG0840">
    <property type="taxonomic scope" value="Bacteria"/>
</dbReference>
<dbReference type="PROSITE" id="PS50111">
    <property type="entry name" value="CHEMOTAXIS_TRANSDUC_2"/>
    <property type="match status" value="1"/>
</dbReference>
<dbReference type="Pfam" id="PF00015">
    <property type="entry name" value="MCPsignal"/>
    <property type="match status" value="1"/>
</dbReference>
<dbReference type="GO" id="GO:0007165">
    <property type="term" value="P:signal transduction"/>
    <property type="evidence" value="ECO:0007669"/>
    <property type="project" value="UniProtKB-KW"/>
</dbReference>
<sequence>MLGLGKSRKEKGGTTVLTMMDQKLDADAGHAIDLRAFIRCAVVADPQMTCEQVMRLFERHADSECIVVCEDERVPCGLVMRDKLIRRLGSRFGASLYSDKPISRLMDDRPIVADAAMPLQELLDLALGRAESTLYDCVIVVDGARLAGILTVADLLGLSKLHQQQAAVAKQRIIRRMERLMADIDGAVTKVQQAGMHGEALSQSMSELTRTGREALVDADRAFDALAERMAVQRERIAELQQRAEAIDSVSALIKRLADQCNLLAVNASIEAARAGGHGRGFGVVADEIRMLAAETKRSAGEIAEMIGAIRASVQETAEQFMAGIRVSESSRSAIGRAGEAFERIFAAAADNHGTAREINAKAQAACEMAGRVAAEIRELADGFRSSDEIGRPGETNSAVAASK</sequence>
<organism evidence="6 7">
    <name type="scientific">Thermobacillus composti (strain DSM 18247 / JCM 13945 / KWC4)</name>
    <dbReference type="NCBI Taxonomy" id="717605"/>
    <lineage>
        <taxon>Bacteria</taxon>
        <taxon>Bacillati</taxon>
        <taxon>Bacillota</taxon>
        <taxon>Bacilli</taxon>
        <taxon>Bacillales</taxon>
        <taxon>Paenibacillaceae</taxon>
        <taxon>Thermobacillus</taxon>
    </lineage>
</organism>
<evidence type="ECO:0000256" key="1">
    <source>
        <dbReference type="ARBA" id="ARBA00023224"/>
    </source>
</evidence>
<keyword evidence="1 2" id="KW-0807">Transducer</keyword>
<dbReference type="PANTHER" id="PTHR32089">
    <property type="entry name" value="METHYL-ACCEPTING CHEMOTAXIS PROTEIN MCPB"/>
    <property type="match status" value="1"/>
</dbReference>
<dbReference type="AlphaFoldDB" id="L0ECR8"/>
<evidence type="ECO:0000256" key="2">
    <source>
        <dbReference type="PROSITE-ProRule" id="PRU00284"/>
    </source>
</evidence>
<dbReference type="InterPro" id="IPR046342">
    <property type="entry name" value="CBS_dom_sf"/>
</dbReference>
<dbReference type="Pfam" id="PF00571">
    <property type="entry name" value="CBS"/>
    <property type="match status" value="1"/>
</dbReference>
<proteinExistence type="predicted"/>
<gene>
    <name evidence="6" type="ordered locus">Theco_1321</name>
</gene>